<keyword evidence="2" id="KW-1185">Reference proteome</keyword>
<evidence type="ECO:0000313" key="1">
    <source>
        <dbReference type="EMBL" id="MBE0381937.1"/>
    </source>
</evidence>
<proteinExistence type="predicted"/>
<comment type="caution">
    <text evidence="1">The sequence shown here is derived from an EMBL/GenBank/DDBJ whole genome shotgun (WGS) entry which is preliminary data.</text>
</comment>
<dbReference type="EMBL" id="AQGW01000018">
    <property type="protein sequence ID" value="MBE0381937.1"/>
    <property type="molecule type" value="Genomic_DNA"/>
</dbReference>
<dbReference type="Proteomes" id="UP000615003">
    <property type="component" value="Unassembled WGS sequence"/>
</dbReference>
<accession>A0ABR9EN38</accession>
<protein>
    <submittedName>
        <fullName evidence="1">Uncharacterized protein</fullName>
    </submittedName>
</protein>
<gene>
    <name evidence="1" type="ORF">PCARR_a0180</name>
</gene>
<sequence length="46" mass="5242">MFPKPYSRLRVNSAHALISQIKSTHQGWWAKAIVKIILGFYNGVTL</sequence>
<reference evidence="1 2" key="1">
    <citation type="submission" date="2015-06" db="EMBL/GenBank/DDBJ databases">
        <title>Genome sequence of Pseudoalteromonas carrageenovora.</title>
        <authorList>
            <person name="Xie B.-B."/>
            <person name="Rong J.-C."/>
            <person name="Qin Q.-L."/>
            <person name="Zhang Y.-Z."/>
        </authorList>
    </citation>
    <scope>NUCLEOTIDE SEQUENCE [LARGE SCALE GENOMIC DNA]</scope>
    <source>
        <strain evidence="1 2">IAM 12662</strain>
    </source>
</reference>
<name>A0ABR9EN38_PSEVC</name>
<organism evidence="1 2">
    <name type="scientific">Pseudoalteromonas carrageenovora IAM 12662</name>
    <dbReference type="NCBI Taxonomy" id="1314868"/>
    <lineage>
        <taxon>Bacteria</taxon>
        <taxon>Pseudomonadati</taxon>
        <taxon>Pseudomonadota</taxon>
        <taxon>Gammaproteobacteria</taxon>
        <taxon>Alteromonadales</taxon>
        <taxon>Pseudoalteromonadaceae</taxon>
        <taxon>Pseudoalteromonas</taxon>
    </lineage>
</organism>
<evidence type="ECO:0000313" key="2">
    <source>
        <dbReference type="Proteomes" id="UP000615003"/>
    </source>
</evidence>